<dbReference type="CDD" id="cd03768">
    <property type="entry name" value="SR_ResInv"/>
    <property type="match status" value="1"/>
</dbReference>
<keyword evidence="2" id="KW-0233">DNA recombination</keyword>
<protein>
    <submittedName>
        <fullName evidence="4">Site-specific recombinase, DNA invertase Pin homolog</fullName>
    </submittedName>
</protein>
<organism evidence="4 5">
    <name type="scientific">Cuniculiplasma divulgatum</name>
    <dbReference type="NCBI Taxonomy" id="1673428"/>
    <lineage>
        <taxon>Archaea</taxon>
        <taxon>Methanobacteriati</taxon>
        <taxon>Thermoplasmatota</taxon>
        <taxon>Thermoplasmata</taxon>
        <taxon>Thermoplasmatales</taxon>
        <taxon>Cuniculiplasmataceae</taxon>
        <taxon>Cuniculiplasma</taxon>
    </lineage>
</organism>
<dbReference type="PROSITE" id="PS51736">
    <property type="entry name" value="RECOMBINASES_3"/>
    <property type="match status" value="1"/>
</dbReference>
<evidence type="ECO:0000313" key="4">
    <source>
        <dbReference type="EMBL" id="SIM30652.1"/>
    </source>
</evidence>
<feature type="domain" description="Resolvase/invertase-type recombinase catalytic" evidence="3">
    <location>
        <begin position="3"/>
        <end position="148"/>
    </location>
</feature>
<evidence type="ECO:0000313" key="5">
    <source>
        <dbReference type="Proteomes" id="UP000195607"/>
    </source>
</evidence>
<dbReference type="InterPro" id="IPR036162">
    <property type="entry name" value="Resolvase-like_N_sf"/>
</dbReference>
<evidence type="ECO:0000256" key="1">
    <source>
        <dbReference type="ARBA" id="ARBA00023125"/>
    </source>
</evidence>
<evidence type="ECO:0000256" key="2">
    <source>
        <dbReference type="ARBA" id="ARBA00023172"/>
    </source>
</evidence>
<name>A0A1N5S3K7_9ARCH</name>
<dbReference type="EMBL" id="LT671858">
    <property type="protein sequence ID" value="SIM30652.1"/>
    <property type="molecule type" value="Genomic_DNA"/>
</dbReference>
<accession>A0A1N5S3K7</accession>
<dbReference type="RefSeq" id="WP_148689410.1">
    <property type="nucleotide sequence ID" value="NZ_LT671858.1"/>
</dbReference>
<dbReference type="GO" id="GO:0003677">
    <property type="term" value="F:DNA binding"/>
    <property type="evidence" value="ECO:0007669"/>
    <property type="project" value="UniProtKB-KW"/>
</dbReference>
<dbReference type="InterPro" id="IPR006119">
    <property type="entry name" value="Resolv_N"/>
</dbReference>
<dbReference type="InterPro" id="IPR050639">
    <property type="entry name" value="SSR_resolvase"/>
</dbReference>
<dbReference type="GeneID" id="41587384"/>
<proteinExistence type="predicted"/>
<dbReference type="Proteomes" id="UP000195607">
    <property type="component" value="Chromosome I"/>
</dbReference>
<dbReference type="AlphaFoldDB" id="A0A1N5S3K7"/>
<evidence type="ECO:0000259" key="3">
    <source>
        <dbReference type="PROSITE" id="PS51736"/>
    </source>
</evidence>
<dbReference type="SMART" id="SM00857">
    <property type="entry name" value="Resolvase"/>
    <property type="match status" value="1"/>
</dbReference>
<dbReference type="GO" id="GO:0000150">
    <property type="term" value="F:DNA strand exchange activity"/>
    <property type="evidence" value="ECO:0007669"/>
    <property type="project" value="InterPro"/>
</dbReference>
<dbReference type="Gene3D" id="1.10.10.60">
    <property type="entry name" value="Homeodomain-like"/>
    <property type="match status" value="1"/>
</dbReference>
<dbReference type="PANTHER" id="PTHR30461">
    <property type="entry name" value="DNA-INVERTASE FROM LAMBDOID PROPHAGE"/>
    <property type="match status" value="1"/>
</dbReference>
<dbReference type="PANTHER" id="PTHR30461:SF2">
    <property type="entry name" value="SERINE RECOMBINASE PINE-RELATED"/>
    <property type="match status" value="1"/>
</dbReference>
<dbReference type="SUPFAM" id="SSF53041">
    <property type="entry name" value="Resolvase-like"/>
    <property type="match status" value="1"/>
</dbReference>
<dbReference type="Gene3D" id="3.40.50.1390">
    <property type="entry name" value="Resolvase, N-terminal catalytic domain"/>
    <property type="match status" value="1"/>
</dbReference>
<reference evidence="4 5" key="1">
    <citation type="submission" date="2016-04" db="EMBL/GenBank/DDBJ databases">
        <authorList>
            <person name="Evans L.H."/>
            <person name="Alamgir A."/>
            <person name="Owens N."/>
            <person name="Weber N.D."/>
            <person name="Virtaneva K."/>
            <person name="Barbian K."/>
            <person name="Babar A."/>
            <person name="Rosenke K."/>
        </authorList>
    </citation>
    <scope>NUCLEOTIDE SEQUENCE [LARGE SCALE GENOMIC DNA]</scope>
    <source>
        <strain evidence="5">S5(T) (JCM 30642 \VKM B-2941)</strain>
    </source>
</reference>
<dbReference type="Pfam" id="PF00239">
    <property type="entry name" value="Resolvase"/>
    <property type="match status" value="1"/>
</dbReference>
<sequence>MALAFAYVRASTQEEVRQGSNERQKAIIREYAKSRGYELEFFEDRAKSGKNIQRPDFERMLNSLDAKPKLVIVAKIDRFARSLSDLLRMLEYLDQKGIGFISVNDPGIDTTTPNGRLLLQILGAFAEFERNMINSRTKAGREQAMSRGVKFGRPALKTRNGSFIDRRKVIELKERGLSARAIAKSMECSITPILKILKESH</sequence>
<gene>
    <name evidence="4" type="ORF">CSP5_0065</name>
</gene>
<keyword evidence="1" id="KW-0238">DNA-binding</keyword>